<proteinExistence type="predicted"/>
<accession>A0AA42LSA3</accession>
<evidence type="ECO:0000256" key="1">
    <source>
        <dbReference type="SAM" id="Coils"/>
    </source>
</evidence>
<comment type="caution">
    <text evidence="2">The sequence shown here is derived from an EMBL/GenBank/DDBJ whole genome shotgun (WGS) entry which is preliminary data.</text>
</comment>
<organism evidence="2 3">
    <name type="scientific">Achromobacter spanius</name>
    <dbReference type="NCBI Taxonomy" id="217203"/>
    <lineage>
        <taxon>Bacteria</taxon>
        <taxon>Pseudomonadati</taxon>
        <taxon>Pseudomonadota</taxon>
        <taxon>Betaproteobacteria</taxon>
        <taxon>Burkholderiales</taxon>
        <taxon>Alcaligenaceae</taxon>
        <taxon>Achromobacter</taxon>
    </lineage>
</organism>
<keyword evidence="1" id="KW-0175">Coiled coil</keyword>
<reference evidence="2" key="1">
    <citation type="submission" date="2022-09" db="EMBL/GenBank/DDBJ databases">
        <title>Intensive care unit water sources are persistently colonized with multi-drug resistant bacteria and are the site of extensive horizontal gene transfer of antibiotic resistance genes.</title>
        <authorList>
            <person name="Diorio-Toth L."/>
        </authorList>
    </citation>
    <scope>NUCLEOTIDE SEQUENCE</scope>
    <source>
        <strain evidence="2">GD03843</strain>
    </source>
</reference>
<gene>
    <name evidence="2" type="ORF">N5D93_22800</name>
</gene>
<sequence>MSALRRRLAHAELKLAIAKKEATQAQRKEDRASEVVRALQEEIAWVQLRQWGSTPDLAELMRSDGTGGMVFYKALCAIAESWGLHVFGTWSDTKQLVLSFGLNRAEQGAIERVEQAINYFAPAMKRIKGGWVRFSVSHPQPEACAWELRYAPKSGRARLARLVYGADDSVLDFASLRGALEYVEQNLWLEDIIDAPPTAALEYVIAAEGDGGRHG</sequence>
<dbReference type="EMBL" id="JAOCDZ010000018">
    <property type="protein sequence ID" value="MDH0738665.1"/>
    <property type="molecule type" value="Genomic_DNA"/>
</dbReference>
<protein>
    <submittedName>
        <fullName evidence="2">Uncharacterized protein</fullName>
    </submittedName>
</protein>
<evidence type="ECO:0000313" key="3">
    <source>
        <dbReference type="Proteomes" id="UP001161094"/>
    </source>
</evidence>
<name>A0AA42LSA3_9BURK</name>
<dbReference type="AlphaFoldDB" id="A0AA42LSA3"/>
<dbReference type="RefSeq" id="WP_279996634.1">
    <property type="nucleotide sequence ID" value="NZ_JAOCDZ010000018.1"/>
</dbReference>
<evidence type="ECO:0000313" key="2">
    <source>
        <dbReference type="EMBL" id="MDH0738665.1"/>
    </source>
</evidence>
<feature type="coiled-coil region" evidence="1">
    <location>
        <begin position="1"/>
        <end position="42"/>
    </location>
</feature>
<dbReference type="Proteomes" id="UP001161094">
    <property type="component" value="Unassembled WGS sequence"/>
</dbReference>